<reference evidence="9 10" key="1">
    <citation type="submission" date="2019-10" db="EMBL/GenBank/DDBJ databases">
        <title>Vibrio sp. nov. isolated from a shrimp pond.</title>
        <authorList>
            <person name="Gomez-Gil B."/>
            <person name="Enciso-Ibarra J."/>
            <person name="Enciso-Ibarra K."/>
            <person name="Bolan-Mejia C."/>
        </authorList>
    </citation>
    <scope>NUCLEOTIDE SEQUENCE [LARGE SCALE GENOMIC DNA]</scope>
    <source>
        <strain evidence="9 10">CAIM 722</strain>
    </source>
</reference>
<evidence type="ECO:0000256" key="4">
    <source>
        <dbReference type="ARBA" id="ARBA00022692"/>
    </source>
</evidence>
<feature type="transmembrane region" description="Helical" evidence="8">
    <location>
        <begin position="12"/>
        <end position="32"/>
    </location>
</feature>
<keyword evidence="10" id="KW-1185">Reference proteome</keyword>
<dbReference type="CDD" id="cd00333">
    <property type="entry name" value="MIP"/>
    <property type="match status" value="1"/>
</dbReference>
<dbReference type="AlphaFoldDB" id="A0A7X4LNP6"/>
<dbReference type="PRINTS" id="PR00783">
    <property type="entry name" value="MINTRINSICP"/>
</dbReference>
<keyword evidence="4 7" id="KW-0812">Transmembrane</keyword>
<sequence>MTHTLKGQCIAEFFGTALFIFFGTSCLCAVRLADSGLNSWDICIVWGFAISLSVYLTAGISGAHLNPAVTIAFWLFANFERHKVIPYSLSQLAGTFCGSALCYYFYQDLFVGYIHAHHILLGTENSLYLAGIFTTFPHPAITVTHAFMVEVILTAIMMCLIMSLTDDGHGVPRGALAPLLIGIMIGVIGAAAGPLTGYAMNPARDFGTRLFIYLAGWGNIAMTGGRDIPYVFVPLIAPVIGTCIGAITYRVLIVKYFPSPYDEQQMLMAEQSHGDVDLKKPTFKGKAL</sequence>
<evidence type="ECO:0000256" key="3">
    <source>
        <dbReference type="ARBA" id="ARBA00022448"/>
    </source>
</evidence>
<proteinExistence type="inferred from homology"/>
<dbReference type="InterPro" id="IPR023271">
    <property type="entry name" value="Aquaporin-like"/>
</dbReference>
<dbReference type="SUPFAM" id="SSF81338">
    <property type="entry name" value="Aquaporin-like"/>
    <property type="match status" value="1"/>
</dbReference>
<organism evidence="9 10">
    <name type="scientific">Vibrio eleionomae</name>
    <dbReference type="NCBI Taxonomy" id="2653505"/>
    <lineage>
        <taxon>Bacteria</taxon>
        <taxon>Pseudomonadati</taxon>
        <taxon>Pseudomonadota</taxon>
        <taxon>Gammaproteobacteria</taxon>
        <taxon>Vibrionales</taxon>
        <taxon>Vibrionaceae</taxon>
        <taxon>Vibrio</taxon>
    </lineage>
</organism>
<dbReference type="GO" id="GO:0005886">
    <property type="term" value="C:plasma membrane"/>
    <property type="evidence" value="ECO:0007669"/>
    <property type="project" value="TreeGrafter"/>
</dbReference>
<comment type="similarity">
    <text evidence="2 7">Belongs to the MIP/aquaporin (TC 1.A.8) family.</text>
</comment>
<dbReference type="GO" id="GO:0015254">
    <property type="term" value="F:glycerol channel activity"/>
    <property type="evidence" value="ECO:0007669"/>
    <property type="project" value="TreeGrafter"/>
</dbReference>
<dbReference type="Proteomes" id="UP000462621">
    <property type="component" value="Unassembled WGS sequence"/>
</dbReference>
<keyword evidence="3 7" id="KW-0813">Transport</keyword>
<comment type="subcellular location">
    <subcellularLocation>
        <location evidence="1">Membrane</location>
        <topology evidence="1">Multi-pass membrane protein</topology>
    </subcellularLocation>
</comment>
<dbReference type="PROSITE" id="PS51257">
    <property type="entry name" value="PROKAR_LIPOPROTEIN"/>
    <property type="match status" value="1"/>
</dbReference>
<dbReference type="PROSITE" id="PS00221">
    <property type="entry name" value="MIP"/>
    <property type="match status" value="1"/>
</dbReference>
<dbReference type="PANTHER" id="PTHR43829">
    <property type="entry name" value="AQUAPORIN OR AQUAGLYCEROPORIN RELATED"/>
    <property type="match status" value="1"/>
</dbReference>
<dbReference type="Pfam" id="PF00230">
    <property type="entry name" value="MIP"/>
    <property type="match status" value="1"/>
</dbReference>
<comment type="caution">
    <text evidence="9">The sequence shown here is derived from an EMBL/GenBank/DDBJ whole genome shotgun (WGS) entry which is preliminary data.</text>
</comment>
<dbReference type="NCBIfam" id="TIGR00861">
    <property type="entry name" value="MIP"/>
    <property type="match status" value="1"/>
</dbReference>
<evidence type="ECO:0000256" key="7">
    <source>
        <dbReference type="RuleBase" id="RU000477"/>
    </source>
</evidence>
<name>A0A7X4LNP6_9VIBR</name>
<evidence type="ECO:0000256" key="6">
    <source>
        <dbReference type="ARBA" id="ARBA00023136"/>
    </source>
</evidence>
<feature type="transmembrane region" description="Helical" evidence="8">
    <location>
        <begin position="231"/>
        <end position="252"/>
    </location>
</feature>
<feature type="transmembrane region" description="Helical" evidence="8">
    <location>
        <begin position="176"/>
        <end position="199"/>
    </location>
</feature>
<dbReference type="RefSeq" id="WP_161157837.1">
    <property type="nucleotide sequence ID" value="NZ_WEKT01000053.1"/>
</dbReference>
<dbReference type="InterPro" id="IPR050363">
    <property type="entry name" value="MIP/Aquaporin"/>
</dbReference>
<dbReference type="PANTHER" id="PTHR43829:SF9">
    <property type="entry name" value="AQUAPORIN-9"/>
    <property type="match status" value="1"/>
</dbReference>
<evidence type="ECO:0000313" key="10">
    <source>
        <dbReference type="Proteomes" id="UP000462621"/>
    </source>
</evidence>
<evidence type="ECO:0000256" key="2">
    <source>
        <dbReference type="ARBA" id="ARBA00006175"/>
    </source>
</evidence>
<evidence type="ECO:0000313" key="9">
    <source>
        <dbReference type="EMBL" id="MZI95355.1"/>
    </source>
</evidence>
<dbReference type="Gene3D" id="1.20.1080.10">
    <property type="entry name" value="Glycerol uptake facilitator protein"/>
    <property type="match status" value="1"/>
</dbReference>
<feature type="transmembrane region" description="Helical" evidence="8">
    <location>
        <begin position="84"/>
        <end position="106"/>
    </location>
</feature>
<keyword evidence="6 8" id="KW-0472">Membrane</keyword>
<feature type="transmembrane region" description="Helical" evidence="8">
    <location>
        <begin position="44"/>
        <end position="77"/>
    </location>
</feature>
<evidence type="ECO:0000256" key="1">
    <source>
        <dbReference type="ARBA" id="ARBA00004141"/>
    </source>
</evidence>
<evidence type="ECO:0000256" key="8">
    <source>
        <dbReference type="SAM" id="Phobius"/>
    </source>
</evidence>
<accession>A0A7X4LNP6</accession>
<dbReference type="InterPro" id="IPR000425">
    <property type="entry name" value="MIP"/>
</dbReference>
<evidence type="ECO:0000256" key="5">
    <source>
        <dbReference type="ARBA" id="ARBA00022989"/>
    </source>
</evidence>
<gene>
    <name evidence="9" type="ORF">F9817_19450</name>
</gene>
<dbReference type="InterPro" id="IPR022357">
    <property type="entry name" value="MIP_CS"/>
</dbReference>
<protein>
    <submittedName>
        <fullName evidence="9">MIP family channel protein</fullName>
    </submittedName>
</protein>
<keyword evidence="5 8" id="KW-1133">Transmembrane helix</keyword>
<dbReference type="EMBL" id="WEKT01000053">
    <property type="protein sequence ID" value="MZI95355.1"/>
    <property type="molecule type" value="Genomic_DNA"/>
</dbReference>
<feature type="transmembrane region" description="Helical" evidence="8">
    <location>
        <begin position="146"/>
        <end position="164"/>
    </location>
</feature>